<proteinExistence type="predicted"/>
<accession>A0ABD0KDU2</accession>
<dbReference type="InterPro" id="IPR036390">
    <property type="entry name" value="WH_DNA-bd_sf"/>
</dbReference>
<name>A0ABD0KDU2_9CAEN</name>
<evidence type="ECO:0000259" key="1">
    <source>
        <dbReference type="Pfam" id="PF04784"/>
    </source>
</evidence>
<sequence length="292" mass="33550">MSQAMSDREKGVERGQRLLDKHYIRPVPLSPEVFLDSSSSLYRLLEDFESTALNAGDVGEREDTEEAAKLGEAVRKQMLRLYGTFLSEDGKKVDYQAMKGSAEFEAYAEKTKELQRTHIVDSSREVKLAFFINIYNALVIHGNVIRGSPRNDWQRYKFFNGVKYIIGGYEYSLQDIENGVLRANRKGVGMLWPPFSKNDPRLKRVMQQLKVAAESFLSGPDGCTVDVDKHTVHLSRILKWYRVDFGKDDQETAQWVYDNMAESETKQQLGDLINSKNFKVAYMKYDWSVNAK</sequence>
<dbReference type="Proteomes" id="UP001519460">
    <property type="component" value="Unassembled WGS sequence"/>
</dbReference>
<dbReference type="EMBL" id="JACVVK020000197">
    <property type="protein sequence ID" value="KAK7485253.1"/>
    <property type="molecule type" value="Genomic_DNA"/>
</dbReference>
<dbReference type="PANTHER" id="PTHR34386:SF1">
    <property type="entry name" value="GLUTAREDOXIN-LIKE PROTEIN NRDH"/>
    <property type="match status" value="1"/>
</dbReference>
<dbReference type="Pfam" id="PF04784">
    <property type="entry name" value="DUF547"/>
    <property type="match status" value="1"/>
</dbReference>
<keyword evidence="3" id="KW-1185">Reference proteome</keyword>
<dbReference type="Gene3D" id="1.10.10.10">
    <property type="entry name" value="Winged helix-like DNA-binding domain superfamily/Winged helix DNA-binding domain"/>
    <property type="match status" value="1"/>
</dbReference>
<reference evidence="2 3" key="1">
    <citation type="journal article" date="2023" name="Sci. Data">
        <title>Genome assembly of the Korean intertidal mud-creeper Batillaria attramentaria.</title>
        <authorList>
            <person name="Patra A.K."/>
            <person name="Ho P.T."/>
            <person name="Jun S."/>
            <person name="Lee S.J."/>
            <person name="Kim Y."/>
            <person name="Won Y.J."/>
        </authorList>
    </citation>
    <scope>NUCLEOTIDE SEQUENCE [LARGE SCALE GENOMIC DNA]</scope>
    <source>
        <strain evidence="2">Wonlab-2016</strain>
    </source>
</reference>
<comment type="caution">
    <text evidence="2">The sequence shown here is derived from an EMBL/GenBank/DDBJ whole genome shotgun (WGS) entry which is preliminary data.</text>
</comment>
<protein>
    <recommendedName>
        <fullName evidence="1">DUF547 domain-containing protein</fullName>
    </recommendedName>
</protein>
<dbReference type="InterPro" id="IPR006869">
    <property type="entry name" value="DUF547"/>
</dbReference>
<dbReference type="InterPro" id="IPR051548">
    <property type="entry name" value="Grx-like_ET"/>
</dbReference>
<dbReference type="PANTHER" id="PTHR34386">
    <property type="entry name" value="GLUTAREDOXIN"/>
    <property type="match status" value="1"/>
</dbReference>
<dbReference type="InterPro" id="IPR036388">
    <property type="entry name" value="WH-like_DNA-bd_sf"/>
</dbReference>
<evidence type="ECO:0000313" key="2">
    <source>
        <dbReference type="EMBL" id="KAK7485253.1"/>
    </source>
</evidence>
<gene>
    <name evidence="2" type="ORF">BaRGS_00023504</name>
</gene>
<dbReference type="AlphaFoldDB" id="A0ABD0KDU2"/>
<evidence type="ECO:0000313" key="3">
    <source>
        <dbReference type="Proteomes" id="UP001519460"/>
    </source>
</evidence>
<organism evidence="2 3">
    <name type="scientific">Batillaria attramentaria</name>
    <dbReference type="NCBI Taxonomy" id="370345"/>
    <lineage>
        <taxon>Eukaryota</taxon>
        <taxon>Metazoa</taxon>
        <taxon>Spiralia</taxon>
        <taxon>Lophotrochozoa</taxon>
        <taxon>Mollusca</taxon>
        <taxon>Gastropoda</taxon>
        <taxon>Caenogastropoda</taxon>
        <taxon>Sorbeoconcha</taxon>
        <taxon>Cerithioidea</taxon>
        <taxon>Batillariidae</taxon>
        <taxon>Batillaria</taxon>
    </lineage>
</organism>
<dbReference type="SUPFAM" id="SSF46785">
    <property type="entry name" value="Winged helix' DNA-binding domain"/>
    <property type="match status" value="1"/>
</dbReference>
<feature type="domain" description="DUF547" evidence="1">
    <location>
        <begin position="122"/>
        <end position="207"/>
    </location>
</feature>